<protein>
    <submittedName>
        <fullName evidence="8">Uncharacterized protein</fullName>
    </submittedName>
</protein>
<keyword evidence="1" id="KW-0479">Metal-binding</keyword>
<dbReference type="OrthoDB" id="3172332at2759"/>
<keyword evidence="5" id="KW-0804">Transcription</keyword>
<accession>A0A9W8Y3J6</accession>
<dbReference type="Proteomes" id="UP001140560">
    <property type="component" value="Unassembled WGS sequence"/>
</dbReference>
<evidence type="ECO:0000313" key="8">
    <source>
        <dbReference type="EMBL" id="KAJ4366199.1"/>
    </source>
</evidence>
<feature type="compositionally biased region" description="Low complexity" evidence="7">
    <location>
        <begin position="140"/>
        <end position="159"/>
    </location>
</feature>
<dbReference type="EMBL" id="JAPEUY010000014">
    <property type="protein sequence ID" value="KAJ4366199.1"/>
    <property type="molecule type" value="Genomic_DNA"/>
</dbReference>
<feature type="compositionally biased region" description="Basic and acidic residues" evidence="7">
    <location>
        <begin position="293"/>
        <end position="304"/>
    </location>
</feature>
<reference evidence="8" key="1">
    <citation type="submission" date="2022-10" db="EMBL/GenBank/DDBJ databases">
        <title>Tapping the CABI collections for fungal endophytes: first genome assemblies for Collariella, Neodidymelliopsis, Ascochyta clinopodiicola, Didymella pomorum, Didymosphaeria variabile, Neocosmospora piperis and Neocucurbitaria cava.</title>
        <authorList>
            <person name="Hill R."/>
        </authorList>
    </citation>
    <scope>NUCLEOTIDE SEQUENCE</scope>
    <source>
        <strain evidence="8">IMI 356814</strain>
    </source>
</reference>
<dbReference type="InterPro" id="IPR052360">
    <property type="entry name" value="Transcr_Regulatory_Proteins"/>
</dbReference>
<dbReference type="GO" id="GO:0046872">
    <property type="term" value="F:metal ion binding"/>
    <property type="evidence" value="ECO:0007669"/>
    <property type="project" value="UniProtKB-KW"/>
</dbReference>
<sequence>MHEPMVLQALLALSSAHKRKILEPAKRARDGLLPDTQEIFLLKQYGGAIKNMQELLADENRPTRPRLLLTVIMCSLFVLLEYMRGNYETGYLHLTSGAQLAKQLSIEPTSETMCEIKLVHFFAQLQNQSDMYRLQKQRRSQSSLSASPESQKTSTALPATTTTIIPTKTALRFANVAEAGSHLDALTESIVHSTEQARMIPLSAKASRRLLAQEHAYVLASFDAWLLAYHATIAAQPSPESEVDRAGWKGLRQRYDMAMEMADLGVTGRPVEEMEDGGDDSGKQKRGGGVGGEGRKFEWVRSGRNEQMNSLKV</sequence>
<keyword evidence="2" id="KW-0862">Zinc</keyword>
<keyword evidence="6" id="KW-0539">Nucleus</keyword>
<dbReference type="PANTHER" id="PTHR36206">
    <property type="entry name" value="ASPERCRYPTIN BIOSYNTHESIS CLUSTER-SPECIFIC TRANSCRIPTION REGULATOR ATNN-RELATED"/>
    <property type="match status" value="1"/>
</dbReference>
<feature type="region of interest" description="Disordered" evidence="7">
    <location>
        <begin position="136"/>
        <end position="159"/>
    </location>
</feature>
<keyword evidence="3" id="KW-0805">Transcription regulation</keyword>
<keyword evidence="9" id="KW-1185">Reference proteome</keyword>
<gene>
    <name evidence="8" type="ORF">N0V83_007834</name>
</gene>
<evidence type="ECO:0000256" key="6">
    <source>
        <dbReference type="ARBA" id="ARBA00023242"/>
    </source>
</evidence>
<feature type="region of interest" description="Disordered" evidence="7">
    <location>
        <begin position="267"/>
        <end position="313"/>
    </location>
</feature>
<organism evidence="8 9">
    <name type="scientific">Neocucurbitaria cava</name>
    <dbReference type="NCBI Taxonomy" id="798079"/>
    <lineage>
        <taxon>Eukaryota</taxon>
        <taxon>Fungi</taxon>
        <taxon>Dikarya</taxon>
        <taxon>Ascomycota</taxon>
        <taxon>Pezizomycotina</taxon>
        <taxon>Dothideomycetes</taxon>
        <taxon>Pleosporomycetidae</taxon>
        <taxon>Pleosporales</taxon>
        <taxon>Pleosporineae</taxon>
        <taxon>Cucurbitariaceae</taxon>
        <taxon>Neocucurbitaria</taxon>
    </lineage>
</organism>
<dbReference type="PANTHER" id="PTHR36206:SF12">
    <property type="entry name" value="ASPERCRYPTIN BIOSYNTHESIS CLUSTER-SPECIFIC TRANSCRIPTION REGULATOR ATNN-RELATED"/>
    <property type="match status" value="1"/>
</dbReference>
<evidence type="ECO:0000256" key="3">
    <source>
        <dbReference type="ARBA" id="ARBA00023015"/>
    </source>
</evidence>
<evidence type="ECO:0000313" key="9">
    <source>
        <dbReference type="Proteomes" id="UP001140560"/>
    </source>
</evidence>
<evidence type="ECO:0000256" key="2">
    <source>
        <dbReference type="ARBA" id="ARBA00022833"/>
    </source>
</evidence>
<comment type="caution">
    <text evidence="8">The sequence shown here is derived from an EMBL/GenBank/DDBJ whole genome shotgun (WGS) entry which is preliminary data.</text>
</comment>
<evidence type="ECO:0000256" key="5">
    <source>
        <dbReference type="ARBA" id="ARBA00023163"/>
    </source>
</evidence>
<evidence type="ECO:0000256" key="7">
    <source>
        <dbReference type="SAM" id="MobiDB-lite"/>
    </source>
</evidence>
<dbReference type="AlphaFoldDB" id="A0A9W8Y3J6"/>
<evidence type="ECO:0000256" key="4">
    <source>
        <dbReference type="ARBA" id="ARBA00023125"/>
    </source>
</evidence>
<evidence type="ECO:0000256" key="1">
    <source>
        <dbReference type="ARBA" id="ARBA00022723"/>
    </source>
</evidence>
<keyword evidence="4" id="KW-0238">DNA-binding</keyword>
<proteinExistence type="predicted"/>
<dbReference type="GO" id="GO:0003677">
    <property type="term" value="F:DNA binding"/>
    <property type="evidence" value="ECO:0007669"/>
    <property type="project" value="UniProtKB-KW"/>
</dbReference>
<name>A0A9W8Y3J6_9PLEO</name>